<dbReference type="Pfam" id="PF10591">
    <property type="entry name" value="SPARC_Ca_bdg"/>
    <property type="match status" value="1"/>
</dbReference>
<evidence type="ECO:0000313" key="10">
    <source>
        <dbReference type="EMBL" id="CAH2981568.1"/>
    </source>
</evidence>
<dbReference type="EMBL" id="OU963906">
    <property type="protein sequence ID" value="CAH2981568.1"/>
    <property type="molecule type" value="Genomic_DNA"/>
</dbReference>
<keyword evidence="2" id="KW-0964">Secreted</keyword>
<evidence type="ECO:0000256" key="3">
    <source>
        <dbReference type="ARBA" id="ARBA00022729"/>
    </source>
</evidence>
<evidence type="ECO:0000256" key="7">
    <source>
        <dbReference type="SAM" id="SignalP"/>
    </source>
</evidence>
<feature type="domain" description="Follistatin/Osteonectin EGF" evidence="8">
    <location>
        <begin position="105"/>
        <end position="123"/>
    </location>
</feature>
<evidence type="ECO:0000259" key="9">
    <source>
        <dbReference type="Pfam" id="PF10591"/>
    </source>
</evidence>
<accession>A0ABN8L5S9</accession>
<dbReference type="Pfam" id="PF09289">
    <property type="entry name" value="FOLN"/>
    <property type="match status" value="1"/>
</dbReference>
<dbReference type="InterPro" id="IPR011992">
    <property type="entry name" value="EF-hand-dom_pair"/>
</dbReference>
<gene>
    <name evidence="10" type="ORF">CHILSU_LOCUS2098</name>
</gene>
<keyword evidence="4" id="KW-1015">Disulfide bond</keyword>
<dbReference type="InterPro" id="IPR001999">
    <property type="entry name" value="Osteonectin_CS"/>
</dbReference>
<feature type="compositionally biased region" description="Low complexity" evidence="6">
    <location>
        <begin position="33"/>
        <end position="51"/>
    </location>
</feature>
<dbReference type="PANTHER" id="PTHR13866">
    <property type="entry name" value="SPARC OSTEONECTIN"/>
    <property type="match status" value="1"/>
</dbReference>
<dbReference type="Gene3D" id="3.30.60.30">
    <property type="match status" value="1"/>
</dbReference>
<proteinExistence type="predicted"/>
<dbReference type="SUPFAM" id="SSF100895">
    <property type="entry name" value="Kazal-type serine protease inhibitors"/>
    <property type="match status" value="1"/>
</dbReference>
<evidence type="ECO:0000256" key="2">
    <source>
        <dbReference type="ARBA" id="ARBA00022525"/>
    </source>
</evidence>
<dbReference type="InterPro" id="IPR019577">
    <property type="entry name" value="SPARC/Testican_Ca-bd-dom"/>
</dbReference>
<keyword evidence="5" id="KW-0325">Glycoprotein</keyword>
<evidence type="ECO:0000313" key="11">
    <source>
        <dbReference type="Proteomes" id="UP001153292"/>
    </source>
</evidence>
<feature type="region of interest" description="Disordered" evidence="6">
    <location>
        <begin position="26"/>
        <end position="57"/>
    </location>
</feature>
<dbReference type="Proteomes" id="UP001153292">
    <property type="component" value="Chromosome 13"/>
</dbReference>
<feature type="chain" id="PRO_5046923861" description="SPARC/Testican calcium-binding domain-containing protein" evidence="7">
    <location>
        <begin position="21"/>
        <end position="258"/>
    </location>
</feature>
<evidence type="ECO:0000259" key="8">
    <source>
        <dbReference type="Pfam" id="PF09289"/>
    </source>
</evidence>
<comment type="subcellular location">
    <subcellularLocation>
        <location evidence="1">Secreted</location>
    </subcellularLocation>
</comment>
<keyword evidence="3 7" id="KW-0732">Signal</keyword>
<dbReference type="Gene3D" id="1.10.238.10">
    <property type="entry name" value="EF-hand"/>
    <property type="match status" value="1"/>
</dbReference>
<keyword evidence="11" id="KW-1185">Reference proteome</keyword>
<feature type="domain" description="SPARC/Testican calcium-binding" evidence="9">
    <location>
        <begin position="189"/>
        <end position="257"/>
    </location>
</feature>
<dbReference type="PANTHER" id="PTHR13866:SF14">
    <property type="entry name" value="BM-40"/>
    <property type="match status" value="1"/>
</dbReference>
<dbReference type="PROSITE" id="PS00613">
    <property type="entry name" value="OSTEONECTIN_2"/>
    <property type="match status" value="1"/>
</dbReference>
<evidence type="ECO:0000256" key="4">
    <source>
        <dbReference type="ARBA" id="ARBA00023157"/>
    </source>
</evidence>
<name>A0ABN8L5S9_CHISP</name>
<organism evidence="10 11">
    <name type="scientific">Chilo suppressalis</name>
    <name type="common">Asiatic rice borer moth</name>
    <dbReference type="NCBI Taxonomy" id="168631"/>
    <lineage>
        <taxon>Eukaryota</taxon>
        <taxon>Metazoa</taxon>
        <taxon>Ecdysozoa</taxon>
        <taxon>Arthropoda</taxon>
        <taxon>Hexapoda</taxon>
        <taxon>Insecta</taxon>
        <taxon>Pterygota</taxon>
        <taxon>Neoptera</taxon>
        <taxon>Endopterygota</taxon>
        <taxon>Lepidoptera</taxon>
        <taxon>Glossata</taxon>
        <taxon>Ditrysia</taxon>
        <taxon>Pyraloidea</taxon>
        <taxon>Crambidae</taxon>
        <taxon>Crambinae</taxon>
        <taxon>Chilo</taxon>
    </lineage>
</organism>
<evidence type="ECO:0000256" key="6">
    <source>
        <dbReference type="SAM" id="MobiDB-lite"/>
    </source>
</evidence>
<dbReference type="SUPFAM" id="SSF47473">
    <property type="entry name" value="EF-hand"/>
    <property type="match status" value="1"/>
</dbReference>
<evidence type="ECO:0008006" key="12">
    <source>
        <dbReference type="Google" id="ProtNLM"/>
    </source>
</evidence>
<dbReference type="InterPro" id="IPR036058">
    <property type="entry name" value="Kazal_dom_sf"/>
</dbReference>
<evidence type="ECO:0000256" key="1">
    <source>
        <dbReference type="ARBA" id="ARBA00004613"/>
    </source>
</evidence>
<feature type="signal peptide" evidence="7">
    <location>
        <begin position="1"/>
        <end position="20"/>
    </location>
</feature>
<reference evidence="10" key="1">
    <citation type="submission" date="2021-12" db="EMBL/GenBank/DDBJ databases">
        <authorList>
            <person name="King R."/>
        </authorList>
    </citation>
    <scope>NUCLEOTIDE SEQUENCE</scope>
</reference>
<sequence>MKGRLLILALVVAVLCSVDAQQKHRRRHRRLRTTTTEAPAAAGAAVAAGRVPSPPEDAEAEHLELGMAERLDEARFQESEKARVNEIMNENGQSPDNDVFLDDPCLKVHCSAGRVCEIDEHGDAVCNCIKDCPYETESRRKVCTNHNETWSSDCEVYRQRCLCLDGSELCRGAKYHHLQIEYYGTCREMPECTESEMSDFPRRMRDWLFNIMRDMAERRELTPHYLRMEREAENNLTRRWTNAAIWKWCDLDAHDNDR</sequence>
<protein>
    <recommendedName>
        <fullName evidence="12">SPARC/Testican calcium-binding domain-containing protein</fullName>
    </recommendedName>
</protein>
<evidence type="ECO:0000256" key="5">
    <source>
        <dbReference type="ARBA" id="ARBA00023180"/>
    </source>
</evidence>
<dbReference type="InterPro" id="IPR015369">
    <property type="entry name" value="Follistatin/Osteonectin_EGF"/>
</dbReference>